<dbReference type="PROSITE" id="PS00375">
    <property type="entry name" value="UDPGT"/>
    <property type="match status" value="1"/>
</dbReference>
<dbReference type="Gene3D" id="3.40.50.2000">
    <property type="entry name" value="Glycogen Phosphorylase B"/>
    <property type="match status" value="6"/>
</dbReference>
<dbReference type="InterPro" id="IPR035595">
    <property type="entry name" value="UDP_glycos_trans_CS"/>
</dbReference>
<comment type="similarity">
    <text evidence="1">Belongs to the UDP-glycosyltransferase family.</text>
</comment>
<dbReference type="CDD" id="cd03784">
    <property type="entry name" value="GT1_Gtf-like"/>
    <property type="match status" value="1"/>
</dbReference>
<dbReference type="FunFam" id="3.40.50.2000:FF:000171">
    <property type="entry name" value="Glycosyltransferase"/>
    <property type="match status" value="1"/>
</dbReference>
<dbReference type="Pfam" id="PF00201">
    <property type="entry name" value="UDPGT"/>
    <property type="match status" value="1"/>
</dbReference>
<dbReference type="Proteomes" id="UP001054889">
    <property type="component" value="Unassembled WGS sequence"/>
</dbReference>
<dbReference type="GO" id="GO:0080043">
    <property type="term" value="F:quercetin 3-O-glucosyltransferase activity"/>
    <property type="evidence" value="ECO:0007669"/>
    <property type="project" value="TreeGrafter"/>
</dbReference>
<evidence type="ECO:0000313" key="4">
    <source>
        <dbReference type="EMBL" id="GJN18044.1"/>
    </source>
</evidence>
<protein>
    <recommendedName>
        <fullName evidence="6">UDP-glycosyltransferases domain-containing protein</fullName>
    </recommendedName>
</protein>
<feature type="region of interest" description="Disordered" evidence="3">
    <location>
        <begin position="766"/>
        <end position="813"/>
    </location>
</feature>
<evidence type="ECO:0000313" key="5">
    <source>
        <dbReference type="Proteomes" id="UP001054889"/>
    </source>
</evidence>
<dbReference type="AlphaFoldDB" id="A0AAV5E3S7"/>
<dbReference type="PANTHER" id="PTHR11926">
    <property type="entry name" value="GLUCOSYL/GLUCURONOSYL TRANSFERASES"/>
    <property type="match status" value="1"/>
</dbReference>
<keyword evidence="5" id="KW-1185">Reference proteome</keyword>
<evidence type="ECO:0008006" key="6">
    <source>
        <dbReference type="Google" id="ProtNLM"/>
    </source>
</evidence>
<proteinExistence type="inferred from homology"/>
<sequence length="843" mass="90171">MASPPSAHVLLVSAPLQGHVNPLLVLGRRLASRGLLVTFSTVPLAGLKLTHDNDTSVPPPRGPPAALAALLRRQSTTPVTCVVVNAFAPWALRVARDLGLPHAVLWTESCAVLSLYYHHFHFHSLADDFPAAAEAGPTAAVAVVPGLPPLVSSDLPGLIHAPEEFIWRRTLLADLRCLREGTALRVLVNTFDELERDTVKALRAHLPTVVPVGPLFDTEPEVCDDGHEDECAAWLDAQPPGSVVFVAFGSILKISRDEVAELAAGLAATGRPFLWVVRDDNRDLLLDDDDNHDCLAPVITGSKGKVVAWCEQGRVLAHAAVGCFVTHCGWNSTIEALAAGVPVVAYPGWADQPTNAKFLTDVYGVGVRLPRPMAREALRRCVEEVVSGPGAAAMRERAGRWKAQASAALSDDGSSRKGLRTLSTLCSPQGRLVMVTRPRHPAPRPGRRLASRGLLGDLHHRPLPGIVKNFAHELGDGGAVRFEHLTGAGLWAPDDPRYSVFDDDVARHLDAAAPAAFAELIRRQAAAERRPVTCVVANAFNPWALRTAKQSGVPGAMLWTQSCAVLSLHYHYFHSLASFPAKEAGPDAPVHPPRPDGVVGPRQHVRRAGARGHRRAPGAHLPAVLPVGPLFRAEDDDDAHDEEDECAAWLDARPPRSVVFVAFGSLVKPCPSREDMAELAEGPRLHGPAVPLGRAPRHPRPPPGRPPQEREKQDGQGRCRGAGSGASARAPRRGLLRDALRVELDRRGARGGRAGGHLPVVVRPAHQRQAPGGRVSASGSGSPCPRARRAAPVRRGGYGWPGRRRPSMRGRVGEWKAKAAAAVAPSGSADRGVQDFVDAVRLI</sequence>
<evidence type="ECO:0000256" key="2">
    <source>
        <dbReference type="ARBA" id="ARBA00022679"/>
    </source>
</evidence>
<reference evidence="4" key="1">
    <citation type="journal article" date="2018" name="DNA Res.">
        <title>Multiple hybrid de novo genome assembly of finger millet, an orphan allotetraploid crop.</title>
        <authorList>
            <person name="Hatakeyama M."/>
            <person name="Aluri S."/>
            <person name="Balachadran M.T."/>
            <person name="Sivarajan S.R."/>
            <person name="Patrignani A."/>
            <person name="Gruter S."/>
            <person name="Poveda L."/>
            <person name="Shimizu-Inatsugi R."/>
            <person name="Baeten J."/>
            <person name="Francoijs K.J."/>
            <person name="Nataraja K.N."/>
            <person name="Reddy Y.A.N."/>
            <person name="Phadnis S."/>
            <person name="Ravikumar R.L."/>
            <person name="Schlapbach R."/>
            <person name="Sreeman S.M."/>
            <person name="Shimizu K.K."/>
        </authorList>
    </citation>
    <scope>NUCLEOTIDE SEQUENCE</scope>
</reference>
<name>A0AAV5E3S7_ELECO</name>
<evidence type="ECO:0000256" key="3">
    <source>
        <dbReference type="SAM" id="MobiDB-lite"/>
    </source>
</evidence>
<comment type="caution">
    <text evidence="4">The sequence shown here is derived from an EMBL/GenBank/DDBJ whole genome shotgun (WGS) entry which is preliminary data.</text>
</comment>
<organism evidence="4 5">
    <name type="scientific">Eleusine coracana subsp. coracana</name>
    <dbReference type="NCBI Taxonomy" id="191504"/>
    <lineage>
        <taxon>Eukaryota</taxon>
        <taxon>Viridiplantae</taxon>
        <taxon>Streptophyta</taxon>
        <taxon>Embryophyta</taxon>
        <taxon>Tracheophyta</taxon>
        <taxon>Spermatophyta</taxon>
        <taxon>Magnoliopsida</taxon>
        <taxon>Liliopsida</taxon>
        <taxon>Poales</taxon>
        <taxon>Poaceae</taxon>
        <taxon>PACMAD clade</taxon>
        <taxon>Chloridoideae</taxon>
        <taxon>Cynodonteae</taxon>
        <taxon>Eleusininae</taxon>
        <taxon>Eleusine</taxon>
    </lineage>
</organism>
<keyword evidence="2" id="KW-0808">Transferase</keyword>
<dbReference type="InterPro" id="IPR002213">
    <property type="entry name" value="UDP_glucos_trans"/>
</dbReference>
<dbReference type="PANTHER" id="PTHR11926:SF1319">
    <property type="entry name" value="GLYCOSYLTRANSFERASE"/>
    <property type="match status" value="1"/>
</dbReference>
<feature type="region of interest" description="Disordered" evidence="3">
    <location>
        <begin position="683"/>
        <end position="734"/>
    </location>
</feature>
<reference evidence="4" key="2">
    <citation type="submission" date="2021-12" db="EMBL/GenBank/DDBJ databases">
        <title>Resequencing data analysis of finger millet.</title>
        <authorList>
            <person name="Hatakeyama M."/>
            <person name="Aluri S."/>
            <person name="Balachadran M.T."/>
            <person name="Sivarajan S.R."/>
            <person name="Poveda L."/>
            <person name="Shimizu-Inatsugi R."/>
            <person name="Schlapbach R."/>
            <person name="Sreeman S.M."/>
            <person name="Shimizu K.K."/>
        </authorList>
    </citation>
    <scope>NUCLEOTIDE SEQUENCE</scope>
</reference>
<evidence type="ECO:0000256" key="1">
    <source>
        <dbReference type="ARBA" id="ARBA00009995"/>
    </source>
</evidence>
<dbReference type="GO" id="GO:0080044">
    <property type="term" value="F:quercetin 7-O-glucosyltransferase activity"/>
    <property type="evidence" value="ECO:0007669"/>
    <property type="project" value="TreeGrafter"/>
</dbReference>
<dbReference type="SUPFAM" id="SSF53756">
    <property type="entry name" value="UDP-Glycosyltransferase/glycogen phosphorylase"/>
    <property type="match status" value="2"/>
</dbReference>
<dbReference type="EMBL" id="BQKI01000073">
    <property type="protein sequence ID" value="GJN18044.1"/>
    <property type="molecule type" value="Genomic_DNA"/>
</dbReference>
<accession>A0AAV5E3S7</accession>
<feature type="compositionally biased region" description="Basic and acidic residues" evidence="3">
    <location>
        <begin position="707"/>
        <end position="717"/>
    </location>
</feature>
<gene>
    <name evidence="4" type="primary">gb05162</name>
    <name evidence="4" type="ORF">PR202_gb05162</name>
</gene>